<comment type="catalytic activity">
    <reaction evidence="1 10">
        <text>ATP-dependent breakage, passage and rejoining of double-stranded DNA.</text>
        <dbReference type="EC" id="5.6.2.2"/>
    </reaction>
</comment>
<keyword evidence="7 10" id="KW-0799">Topoisomerase</keyword>
<dbReference type="GO" id="GO:0005524">
    <property type="term" value="F:ATP binding"/>
    <property type="evidence" value="ECO:0007669"/>
    <property type="project" value="InterPro"/>
</dbReference>
<dbReference type="Pfam" id="PF04406">
    <property type="entry name" value="TP6A_N"/>
    <property type="match status" value="1"/>
</dbReference>
<reference evidence="13 14" key="1">
    <citation type="submission" date="2019-09" db="EMBL/GenBank/DDBJ databases">
        <authorList>
            <person name="Brejova B."/>
        </authorList>
    </citation>
    <scope>NUCLEOTIDE SEQUENCE [LARGE SCALE GENOMIC DNA]</scope>
</reference>
<dbReference type="GO" id="GO:0007131">
    <property type="term" value="P:reciprocal meiotic recombination"/>
    <property type="evidence" value="ECO:0007669"/>
    <property type="project" value="TreeGrafter"/>
</dbReference>
<comment type="similarity">
    <text evidence="3 10">Belongs to the TOP6A family.</text>
</comment>
<evidence type="ECO:0000256" key="7">
    <source>
        <dbReference type="ARBA" id="ARBA00023029"/>
    </source>
</evidence>
<dbReference type="PROSITE" id="PS52041">
    <property type="entry name" value="TOPO_IIB"/>
    <property type="match status" value="1"/>
</dbReference>
<dbReference type="AlphaFoldDB" id="A0A5E8B027"/>
<dbReference type="CDD" id="cd00223">
    <property type="entry name" value="TOPRIM_TopoIIB_SPO"/>
    <property type="match status" value="1"/>
</dbReference>
<evidence type="ECO:0000256" key="8">
    <source>
        <dbReference type="ARBA" id="ARBA00023125"/>
    </source>
</evidence>
<dbReference type="Gene3D" id="3.40.1360.10">
    <property type="match status" value="1"/>
</dbReference>
<protein>
    <recommendedName>
        <fullName evidence="4">DNA topoisomerase (ATP-hydrolyzing)</fullName>
        <ecNumber evidence="4">5.6.2.2</ecNumber>
    </recommendedName>
</protein>
<dbReference type="EC" id="5.6.2.2" evidence="4"/>
<dbReference type="GO" id="GO:0000706">
    <property type="term" value="P:meiotic DNA double-strand break processing"/>
    <property type="evidence" value="ECO:0007669"/>
    <property type="project" value="TreeGrafter"/>
</dbReference>
<evidence type="ECO:0000256" key="1">
    <source>
        <dbReference type="ARBA" id="ARBA00000185"/>
    </source>
</evidence>
<evidence type="ECO:0000313" key="14">
    <source>
        <dbReference type="Proteomes" id="UP000398389"/>
    </source>
</evidence>
<dbReference type="GO" id="GO:0046872">
    <property type="term" value="F:metal ion binding"/>
    <property type="evidence" value="ECO:0007669"/>
    <property type="project" value="UniProtKB-KW"/>
</dbReference>
<name>A0A5E8B027_9ASCO</name>
<dbReference type="Proteomes" id="UP000398389">
    <property type="component" value="Unassembled WGS sequence"/>
</dbReference>
<feature type="domain" description="Spo11/DNA topoisomerase VI subunit A N-terminal" evidence="11">
    <location>
        <begin position="71"/>
        <end position="130"/>
    </location>
</feature>
<dbReference type="GO" id="GO:0003677">
    <property type="term" value="F:DNA binding"/>
    <property type="evidence" value="ECO:0007669"/>
    <property type="project" value="UniProtKB-UniRule"/>
</dbReference>
<gene>
    <name evidence="13" type="ORF">SAPINGB_P000320</name>
</gene>
<evidence type="ECO:0000256" key="3">
    <source>
        <dbReference type="ARBA" id="ARBA00006559"/>
    </source>
</evidence>
<dbReference type="Gene3D" id="1.10.10.10">
    <property type="entry name" value="Winged helix-like DNA-binding domain superfamily/Winged helix DNA-binding domain"/>
    <property type="match status" value="1"/>
</dbReference>
<evidence type="ECO:0000259" key="12">
    <source>
        <dbReference type="Pfam" id="PF21180"/>
    </source>
</evidence>
<feature type="active site" description="O-(5'-phospho-DNA)-tyrosine intermediate" evidence="10">
    <location>
        <position position="98"/>
    </location>
</feature>
<keyword evidence="9 10" id="KW-0413">Isomerase</keyword>
<dbReference type="GO" id="GO:0042138">
    <property type="term" value="P:meiotic DNA double-strand break formation"/>
    <property type="evidence" value="ECO:0007669"/>
    <property type="project" value="TreeGrafter"/>
</dbReference>
<dbReference type="PANTHER" id="PTHR10848:SF0">
    <property type="entry name" value="MEIOTIC RECOMBINATION PROTEIN SPO11"/>
    <property type="match status" value="1"/>
</dbReference>
<dbReference type="GeneID" id="43579144"/>
<dbReference type="PANTHER" id="PTHR10848">
    <property type="entry name" value="MEIOTIC RECOMBINATION PROTEIN SPO11"/>
    <property type="match status" value="1"/>
</dbReference>
<evidence type="ECO:0000256" key="10">
    <source>
        <dbReference type="PROSITE-ProRule" id="PRU01385"/>
    </source>
</evidence>
<dbReference type="OrthoDB" id="5377392at2759"/>
<evidence type="ECO:0000256" key="6">
    <source>
        <dbReference type="ARBA" id="ARBA00022842"/>
    </source>
</evidence>
<evidence type="ECO:0000256" key="5">
    <source>
        <dbReference type="ARBA" id="ARBA00022723"/>
    </source>
</evidence>
<dbReference type="RefSeq" id="XP_031850935.1">
    <property type="nucleotide sequence ID" value="XM_031995044.1"/>
</dbReference>
<keyword evidence="5" id="KW-0479">Metal-binding</keyword>
<dbReference type="InterPro" id="IPR034136">
    <property type="entry name" value="TOPRIM_Topo6A/Spo11"/>
</dbReference>
<dbReference type="EMBL" id="CABVLU010000001">
    <property type="protein sequence ID" value="VVT44149.1"/>
    <property type="molecule type" value="Genomic_DNA"/>
</dbReference>
<evidence type="ECO:0000256" key="2">
    <source>
        <dbReference type="ARBA" id="ARBA00001946"/>
    </source>
</evidence>
<keyword evidence="8 10" id="KW-0238">DNA-binding</keyword>
<keyword evidence="6" id="KW-0460">Magnesium</keyword>
<dbReference type="InterPro" id="IPR036388">
    <property type="entry name" value="WH-like_DNA-bd_sf"/>
</dbReference>
<keyword evidence="14" id="KW-1185">Reference proteome</keyword>
<dbReference type="GO" id="GO:0000228">
    <property type="term" value="C:nuclear chromosome"/>
    <property type="evidence" value="ECO:0007669"/>
    <property type="project" value="TreeGrafter"/>
</dbReference>
<accession>A0A5E8B027</accession>
<feature type="domain" description="Topoisomerase 6 subunit A/Spo11 TOPRIM" evidence="12">
    <location>
        <begin position="182"/>
        <end position="338"/>
    </location>
</feature>
<dbReference type="SUPFAM" id="SSF56726">
    <property type="entry name" value="DNA topoisomerase IV, alpha subunit"/>
    <property type="match status" value="1"/>
</dbReference>
<dbReference type="InterPro" id="IPR013049">
    <property type="entry name" value="Spo11/TopoVI_A_N"/>
</dbReference>
<evidence type="ECO:0000256" key="4">
    <source>
        <dbReference type="ARBA" id="ARBA00012895"/>
    </source>
</evidence>
<proteinExistence type="inferred from homology"/>
<dbReference type="InterPro" id="IPR002815">
    <property type="entry name" value="Spo11/TopoVI_A"/>
</dbReference>
<evidence type="ECO:0000313" key="13">
    <source>
        <dbReference type="EMBL" id="VVT44149.1"/>
    </source>
</evidence>
<sequence>MNNNNNNNNNISNNQKILIQIKALLKSIASQAKNGNQLTLTLPQIPSKSSSRVLRFPSPTSSSSSSAPPPFVVYVYILYQMIQLIESNSITTKRDLYYRNVPLFGSQKTVDRAVDAIAKSLNVQRIDLGVVAAPKSCVYIPNGSSITLFSATGAFRDLVGDSLIPVDLVPVYIRLNGNFSSVLVVEKEAVYRQLCSTSSLSLQQTLIVTGKGFPDLSCRVFLATISVSHPTLPIYALVDSDPHGIAIYLAYKSGNLSSQAPPVPRLEYLGVSLSEYSNKALRKAETHWIDLNHRDVTLAISLITSRNWSSSSCLEFNPVLRELQMGLFLFKKAEMNNATVVSNDEKIGNSIVDYVEFKLRPNQLS</sequence>
<dbReference type="Pfam" id="PF21180">
    <property type="entry name" value="TOP6A-Spo11_Toprim"/>
    <property type="match status" value="1"/>
</dbReference>
<dbReference type="PRINTS" id="PR01550">
    <property type="entry name" value="TOP6AFAMILY"/>
</dbReference>
<evidence type="ECO:0000256" key="9">
    <source>
        <dbReference type="ARBA" id="ARBA00023235"/>
    </source>
</evidence>
<organism evidence="13 14">
    <name type="scientific">Magnusiomyces paraingens</name>
    <dbReference type="NCBI Taxonomy" id="2606893"/>
    <lineage>
        <taxon>Eukaryota</taxon>
        <taxon>Fungi</taxon>
        <taxon>Dikarya</taxon>
        <taxon>Ascomycota</taxon>
        <taxon>Saccharomycotina</taxon>
        <taxon>Dipodascomycetes</taxon>
        <taxon>Dipodascales</taxon>
        <taxon>Dipodascaceae</taxon>
        <taxon>Magnusiomyces</taxon>
    </lineage>
</organism>
<dbReference type="InterPro" id="IPR036078">
    <property type="entry name" value="Spo11/TopoVI_A_sf"/>
</dbReference>
<evidence type="ECO:0000259" key="11">
    <source>
        <dbReference type="Pfam" id="PF04406"/>
    </source>
</evidence>
<dbReference type="GO" id="GO:0003918">
    <property type="term" value="F:DNA topoisomerase type II (double strand cut, ATP-hydrolyzing) activity"/>
    <property type="evidence" value="ECO:0007669"/>
    <property type="project" value="UniProtKB-UniRule"/>
</dbReference>
<comment type="cofactor">
    <cofactor evidence="2">
        <name>Mg(2+)</name>
        <dbReference type="ChEBI" id="CHEBI:18420"/>
    </cofactor>
</comment>